<dbReference type="NCBIfam" id="TIGR02069">
    <property type="entry name" value="cyanophycinase"/>
    <property type="match status" value="1"/>
</dbReference>
<dbReference type="InterPro" id="IPR005320">
    <property type="entry name" value="Peptidase_S51"/>
</dbReference>
<dbReference type="CDD" id="cd03145">
    <property type="entry name" value="GAT1_cyanophycinase"/>
    <property type="match status" value="1"/>
</dbReference>
<keyword evidence="8" id="KW-0720">Serine protease</keyword>
<evidence type="ECO:0000256" key="6">
    <source>
        <dbReference type="ARBA" id="ARBA00022670"/>
    </source>
</evidence>
<gene>
    <name evidence="9" type="ORF">ENQ76_02035</name>
</gene>
<dbReference type="GO" id="GO:0008241">
    <property type="term" value="F:peptidyl-dipeptidase activity"/>
    <property type="evidence" value="ECO:0007669"/>
    <property type="project" value="UniProtKB-EC"/>
</dbReference>
<comment type="caution">
    <text evidence="9">The sequence shown here is derived from an EMBL/GenBank/DDBJ whole genome shotgun (WGS) entry which is preliminary data.</text>
</comment>
<dbReference type="EMBL" id="DSOK01000064">
    <property type="protein sequence ID" value="HEN14235.1"/>
    <property type="molecule type" value="Genomic_DNA"/>
</dbReference>
<dbReference type="Pfam" id="PF03575">
    <property type="entry name" value="Peptidase_S51"/>
    <property type="match status" value="1"/>
</dbReference>
<dbReference type="PANTHER" id="PTHR36175">
    <property type="entry name" value="CYANOPHYCINASE"/>
    <property type="match status" value="1"/>
</dbReference>
<evidence type="ECO:0000313" key="9">
    <source>
        <dbReference type="EMBL" id="HEN14235.1"/>
    </source>
</evidence>
<evidence type="ECO:0000256" key="7">
    <source>
        <dbReference type="ARBA" id="ARBA00022801"/>
    </source>
</evidence>
<protein>
    <recommendedName>
        <fullName evidence="5">Cyanophycinase</fullName>
        <ecNumber evidence="4">3.4.15.6</ecNumber>
    </recommendedName>
</protein>
<evidence type="ECO:0000256" key="2">
    <source>
        <dbReference type="ARBA" id="ARBA00002039"/>
    </source>
</evidence>
<keyword evidence="9" id="KW-0121">Carboxypeptidase</keyword>
<dbReference type="GO" id="GO:0008236">
    <property type="term" value="F:serine-type peptidase activity"/>
    <property type="evidence" value="ECO:0007669"/>
    <property type="project" value="UniProtKB-KW"/>
</dbReference>
<organism evidence="9">
    <name type="scientific">Schlesneria paludicola</name>
    <dbReference type="NCBI Taxonomy" id="360056"/>
    <lineage>
        <taxon>Bacteria</taxon>
        <taxon>Pseudomonadati</taxon>
        <taxon>Planctomycetota</taxon>
        <taxon>Planctomycetia</taxon>
        <taxon>Planctomycetales</taxon>
        <taxon>Planctomycetaceae</taxon>
        <taxon>Schlesneria</taxon>
    </lineage>
</organism>
<name>A0A7C2P401_9PLAN</name>
<dbReference type="SUPFAM" id="SSF52317">
    <property type="entry name" value="Class I glutamine amidotransferase-like"/>
    <property type="match status" value="1"/>
</dbReference>
<evidence type="ECO:0000256" key="3">
    <source>
        <dbReference type="ARBA" id="ARBA00006534"/>
    </source>
</evidence>
<evidence type="ECO:0000256" key="5">
    <source>
        <dbReference type="ARBA" id="ARBA00015719"/>
    </source>
</evidence>
<evidence type="ECO:0000256" key="4">
    <source>
        <dbReference type="ARBA" id="ARBA00013115"/>
    </source>
</evidence>
<accession>A0A7C2P401</accession>
<dbReference type="GO" id="GO:0004180">
    <property type="term" value="F:carboxypeptidase activity"/>
    <property type="evidence" value="ECO:0007669"/>
    <property type="project" value="UniProtKB-KW"/>
</dbReference>
<comment type="catalytic activity">
    <reaction evidence="1">
        <text>[L-4-(L-arginin-2-N-yl)aspartate](n) + H2O = [L-4-(L-arginin-2-N-yl)aspartate](n-1) + L-4-(L-arginin-2-N-yl)aspartate</text>
        <dbReference type="Rhea" id="RHEA:12845"/>
        <dbReference type="Rhea" id="RHEA-COMP:13728"/>
        <dbReference type="Rhea" id="RHEA-COMP:13734"/>
        <dbReference type="ChEBI" id="CHEBI:15377"/>
        <dbReference type="ChEBI" id="CHEBI:137986"/>
        <dbReference type="ChEBI" id="CHEBI:137991"/>
        <dbReference type="EC" id="3.4.15.6"/>
    </reaction>
</comment>
<dbReference type="InterPro" id="IPR011811">
    <property type="entry name" value="Peptidase_S51_cyanophycinase"/>
</dbReference>
<keyword evidence="6" id="KW-0645">Protease</keyword>
<keyword evidence="7 9" id="KW-0378">Hydrolase</keyword>
<comment type="function">
    <text evidence="2">Exopeptidase that catalyzes the hydrolytic cleavage of multi-L-arginyl-poly-L-aspartic acid (cyanophycin; a water-insoluble reserve polymer) into aspartate-arginine dipeptides.</text>
</comment>
<comment type="similarity">
    <text evidence="3">Belongs to the peptidase S51 family.</text>
</comment>
<reference evidence="9" key="1">
    <citation type="journal article" date="2020" name="mSystems">
        <title>Genome- and Community-Level Interaction Insights into Carbon Utilization and Element Cycling Functions of Hydrothermarchaeota in Hydrothermal Sediment.</title>
        <authorList>
            <person name="Zhou Z."/>
            <person name="Liu Y."/>
            <person name="Xu W."/>
            <person name="Pan J."/>
            <person name="Luo Z.H."/>
            <person name="Li M."/>
        </authorList>
    </citation>
    <scope>NUCLEOTIDE SEQUENCE [LARGE SCALE GENOMIC DNA]</scope>
    <source>
        <strain evidence="9">SpSt-339</strain>
    </source>
</reference>
<dbReference type="Gene3D" id="3.40.50.880">
    <property type="match status" value="2"/>
</dbReference>
<dbReference type="GO" id="GO:0006508">
    <property type="term" value="P:proteolysis"/>
    <property type="evidence" value="ECO:0007669"/>
    <property type="project" value="UniProtKB-KW"/>
</dbReference>
<dbReference type="EC" id="3.4.15.6" evidence="4"/>
<evidence type="ECO:0000256" key="1">
    <source>
        <dbReference type="ARBA" id="ARBA00001092"/>
    </source>
</evidence>
<sequence>MVEILRATGLRRAMQRGLLIALLLAGGISTPRLLANDADPSRGPTGRAGSLVIVGGGEIPPSILDRFLELGGGEQARLVVITTASSTAEWPLESQPHQRLWASRPLASLTVLHTRDPQVANTAEFCRPLETATAVWFVGGDQTQVTQTYLGTRTEASLHAVLARGGVIGGTSAGAAIMSRVMITGGRTDPRLGEGLGFLPGAIVDQHFLKRDRLPRLMAALEQRPGHVGIGIDESTAVVVRKRTLEVIGDSECRLCLAPSHNRPELVQPIRSGESLDLETWRLAATARARFGSYARADELPAPNLRQGAVVITGGHTPPEAINAFLTAAGGKDVPVVLFSQKTDAATARQQQLAESFRAAGAENVRVCEAGSLDDLDEASFGEWLAEVRGVWLIGDRDQQLLELVRQSQLRHLVTSVLDRGGAIGGSSAAARIHGDGVIRRATSDDGQALMAEAYECGLGLLPGMVIGDDNEEDDEPAATVLATALRDRFPNCVGVGLKPEAAAVVRGHTLQVVGSNPVSVVGRSSQPDAKDPNASAYELVQAGQVYDLRARRVMAVETPAEDVETR</sequence>
<dbReference type="AlphaFoldDB" id="A0A7C2P401"/>
<evidence type="ECO:0000256" key="8">
    <source>
        <dbReference type="ARBA" id="ARBA00022825"/>
    </source>
</evidence>
<proteinExistence type="inferred from homology"/>
<dbReference type="InterPro" id="IPR029062">
    <property type="entry name" value="Class_I_gatase-like"/>
</dbReference>
<dbReference type="PANTHER" id="PTHR36175:SF1">
    <property type="entry name" value="CYANOPHYCINASE"/>
    <property type="match status" value="1"/>
</dbReference>